<dbReference type="Proteomes" id="UP000001861">
    <property type="component" value="Unassembled WGS sequence"/>
</dbReference>
<keyword evidence="2" id="KW-0862">Zinc</keyword>
<proteinExistence type="predicted"/>
<dbReference type="GO" id="GO:0008270">
    <property type="term" value="F:zinc ion binding"/>
    <property type="evidence" value="ECO:0007669"/>
    <property type="project" value="UniProtKB-KW"/>
</dbReference>
<dbReference type="InterPro" id="IPR001878">
    <property type="entry name" value="Znf_CCHC"/>
</dbReference>
<keyword evidence="2" id="KW-0863">Zinc-finger</keyword>
<dbReference type="eggNOG" id="KOG4400">
    <property type="taxonomic scope" value="Eukaryota"/>
</dbReference>
<keyword evidence="6" id="KW-1185">Reference proteome</keyword>
<feature type="compositionally biased region" description="Basic residues" evidence="3">
    <location>
        <begin position="64"/>
        <end position="76"/>
    </location>
</feature>
<dbReference type="OrthoDB" id="3863715at2759"/>
<evidence type="ECO:0000259" key="4">
    <source>
        <dbReference type="PROSITE" id="PS50158"/>
    </source>
</evidence>
<comment type="caution">
    <text evidence="5">The sequence shown here is derived from an EMBL/GenBank/DDBJ whole genome shotgun (WGS) entry which is preliminary data.</text>
</comment>
<dbReference type="InParanoid" id="A8N7L2"/>
<evidence type="ECO:0000256" key="3">
    <source>
        <dbReference type="SAM" id="MobiDB-lite"/>
    </source>
</evidence>
<accession>A8N7L2</accession>
<dbReference type="OMA" id="CCKLCKE"/>
<feature type="region of interest" description="Disordered" evidence="3">
    <location>
        <begin position="21"/>
        <end position="133"/>
    </location>
</feature>
<dbReference type="SUPFAM" id="SSF57756">
    <property type="entry name" value="Retrovirus zinc finger-like domains"/>
    <property type="match status" value="2"/>
</dbReference>
<dbReference type="PANTHER" id="PTHR46242">
    <property type="entry name" value="ZINC FINGER CCHC DOMAIN-CONTAINING PROTEIN 9 ZCCHC9"/>
    <property type="match status" value="1"/>
</dbReference>
<dbReference type="EMBL" id="AACS02000003">
    <property type="protein sequence ID" value="EAU90882.1"/>
    <property type="molecule type" value="Genomic_DNA"/>
</dbReference>
<dbReference type="GO" id="GO:0003676">
    <property type="term" value="F:nucleic acid binding"/>
    <property type="evidence" value="ECO:0007669"/>
    <property type="project" value="InterPro"/>
</dbReference>
<dbReference type="GO" id="GO:0006397">
    <property type="term" value="P:mRNA processing"/>
    <property type="evidence" value="ECO:0007669"/>
    <property type="project" value="UniProtKB-KW"/>
</dbReference>
<dbReference type="PROSITE" id="PS50158">
    <property type="entry name" value="ZF_CCHC"/>
    <property type="match status" value="2"/>
</dbReference>
<dbReference type="KEGG" id="cci:CC1G_02269"/>
<dbReference type="PANTHER" id="PTHR46242:SF1">
    <property type="entry name" value="ZINC FINGER CCHC DOMAIN-CONTAINING PROTEIN 9"/>
    <property type="match status" value="1"/>
</dbReference>
<dbReference type="VEuPathDB" id="FungiDB:CC1G_02269"/>
<feature type="compositionally biased region" description="Basic and acidic residues" evidence="3">
    <location>
        <begin position="94"/>
        <end position="108"/>
    </location>
</feature>
<dbReference type="GeneID" id="6007266"/>
<protein>
    <submittedName>
        <fullName evidence="5">Zinc knuckle family protein</fullName>
    </submittedName>
</protein>
<evidence type="ECO:0000313" key="5">
    <source>
        <dbReference type="EMBL" id="EAU90882.1"/>
    </source>
</evidence>
<feature type="compositionally biased region" description="Basic residues" evidence="3">
    <location>
        <begin position="109"/>
        <end position="123"/>
    </location>
</feature>
<sequence length="340" mass="36613">MTRITNFGRKRKYLEAGFGTAAEEASKPSPQPEASTSTAVGVVNEETAPKADDAVAGEGGEPPKKKRKRHRSKKKKTDQEKEGETGNENGEPSEGGKEGGEDAKDSTAKSKKAKKNPKNKKKKEYVSPSEKRRLARIKERLANTTCFVCREKGHAARDCPRASELAAAAGEPPAEGKKPAASSVVGICYRCGSTKHNLSKCKKPPNPENPLPYASCFVCSGKGHLASACPQNKTKGVYPNGGCCKICGDTSHLAKDCTIRRNDPSAKATVGTGRDVGADEDDFMALTRKSKQVEREEQKEERFKRLLEVSEHAPTRVVNGVPKTTANPLAPKPAKKVVVF</sequence>
<reference evidence="5 6" key="1">
    <citation type="journal article" date="2010" name="Proc. Natl. Acad. Sci. U.S.A.">
        <title>Insights into evolution of multicellular fungi from the assembled chromosomes of the mushroom Coprinopsis cinerea (Coprinus cinereus).</title>
        <authorList>
            <person name="Stajich J.E."/>
            <person name="Wilke S.K."/>
            <person name="Ahren D."/>
            <person name="Au C.H."/>
            <person name="Birren B.W."/>
            <person name="Borodovsky M."/>
            <person name="Burns C."/>
            <person name="Canback B."/>
            <person name="Casselton L.A."/>
            <person name="Cheng C.K."/>
            <person name="Deng J."/>
            <person name="Dietrich F.S."/>
            <person name="Fargo D.C."/>
            <person name="Farman M.L."/>
            <person name="Gathman A.C."/>
            <person name="Goldberg J."/>
            <person name="Guigo R."/>
            <person name="Hoegger P.J."/>
            <person name="Hooker J.B."/>
            <person name="Huggins A."/>
            <person name="James T.Y."/>
            <person name="Kamada T."/>
            <person name="Kilaru S."/>
            <person name="Kodira C."/>
            <person name="Kues U."/>
            <person name="Kupfer D."/>
            <person name="Kwan H.S."/>
            <person name="Lomsadze A."/>
            <person name="Li W."/>
            <person name="Lilly W.W."/>
            <person name="Ma L.J."/>
            <person name="Mackey A.J."/>
            <person name="Manning G."/>
            <person name="Martin F."/>
            <person name="Muraguchi H."/>
            <person name="Natvig D.O."/>
            <person name="Palmerini H."/>
            <person name="Ramesh M.A."/>
            <person name="Rehmeyer C.J."/>
            <person name="Roe B.A."/>
            <person name="Shenoy N."/>
            <person name="Stanke M."/>
            <person name="Ter-Hovhannisyan V."/>
            <person name="Tunlid A."/>
            <person name="Velagapudi R."/>
            <person name="Vision T.J."/>
            <person name="Zeng Q."/>
            <person name="Zolan M.E."/>
            <person name="Pukkila P.J."/>
        </authorList>
    </citation>
    <scope>NUCLEOTIDE SEQUENCE [LARGE SCALE GENOMIC DNA]</scope>
    <source>
        <strain evidence="6">Okayama-7 / 130 / ATCC MYA-4618 / FGSC 9003</strain>
    </source>
</reference>
<dbReference type="SMART" id="SM00343">
    <property type="entry name" value="ZnF_C2HC"/>
    <property type="match status" value="4"/>
</dbReference>
<name>A8N7L2_COPC7</name>
<dbReference type="GO" id="GO:0005730">
    <property type="term" value="C:nucleolus"/>
    <property type="evidence" value="ECO:0007669"/>
    <property type="project" value="TreeGrafter"/>
</dbReference>
<keyword evidence="2" id="KW-0479">Metal-binding</keyword>
<organism evidence="5 6">
    <name type="scientific">Coprinopsis cinerea (strain Okayama-7 / 130 / ATCC MYA-4618 / FGSC 9003)</name>
    <name type="common">Inky cap fungus</name>
    <name type="synonym">Hormographiella aspergillata</name>
    <dbReference type="NCBI Taxonomy" id="240176"/>
    <lineage>
        <taxon>Eukaryota</taxon>
        <taxon>Fungi</taxon>
        <taxon>Dikarya</taxon>
        <taxon>Basidiomycota</taxon>
        <taxon>Agaricomycotina</taxon>
        <taxon>Agaricomycetes</taxon>
        <taxon>Agaricomycetidae</taxon>
        <taxon>Agaricales</taxon>
        <taxon>Agaricineae</taxon>
        <taxon>Psathyrellaceae</taxon>
        <taxon>Coprinopsis</taxon>
    </lineage>
</organism>
<dbReference type="RefSeq" id="XP_001830818.1">
    <property type="nucleotide sequence ID" value="XM_001830766.2"/>
</dbReference>
<dbReference type="Gene3D" id="4.10.60.10">
    <property type="entry name" value="Zinc finger, CCHC-type"/>
    <property type="match status" value="2"/>
</dbReference>
<feature type="domain" description="CCHC-type" evidence="4">
    <location>
        <begin position="216"/>
        <end position="231"/>
    </location>
</feature>
<gene>
    <name evidence="5" type="ORF">CC1G_02269</name>
</gene>
<dbReference type="InterPro" id="IPR036875">
    <property type="entry name" value="Znf_CCHC_sf"/>
</dbReference>
<evidence type="ECO:0000256" key="1">
    <source>
        <dbReference type="ARBA" id="ARBA00022664"/>
    </source>
</evidence>
<dbReference type="STRING" id="240176.A8N7L2"/>
<evidence type="ECO:0000256" key="2">
    <source>
        <dbReference type="PROSITE-ProRule" id="PRU00047"/>
    </source>
</evidence>
<dbReference type="Pfam" id="PF00098">
    <property type="entry name" value="zf-CCHC"/>
    <property type="match status" value="1"/>
</dbReference>
<feature type="domain" description="CCHC-type" evidence="4">
    <location>
        <begin position="146"/>
        <end position="161"/>
    </location>
</feature>
<keyword evidence="1" id="KW-0507">mRNA processing</keyword>
<dbReference type="AlphaFoldDB" id="A8N7L2"/>
<dbReference type="InterPro" id="IPR042246">
    <property type="entry name" value="ZCCHC9"/>
</dbReference>
<evidence type="ECO:0000313" key="6">
    <source>
        <dbReference type="Proteomes" id="UP000001861"/>
    </source>
</evidence>